<comment type="similarity">
    <text evidence="2 9">Belongs to the short-chain dehydrogenases/reductases (SDR) family. FabI subfamily.</text>
</comment>
<dbReference type="PANTHER" id="PTHR43159:SF2">
    <property type="entry name" value="ENOYL-[ACYL-CARRIER-PROTEIN] REDUCTASE [NADH], CHLOROPLASTIC"/>
    <property type="match status" value="1"/>
</dbReference>
<feature type="binding site" evidence="12">
    <location>
        <begin position="64"/>
        <end position="65"/>
    </location>
    <ligand>
        <name>NAD(+)</name>
        <dbReference type="ChEBI" id="CHEBI:57540"/>
    </ligand>
</feature>
<comment type="catalytic activity">
    <reaction evidence="9">
        <text>a 2,3-saturated acyl-[ACP] + NAD(+) = a (2E)-enoyl-[ACP] + NADH + H(+)</text>
        <dbReference type="Rhea" id="RHEA:10240"/>
        <dbReference type="Rhea" id="RHEA-COMP:9925"/>
        <dbReference type="Rhea" id="RHEA-COMP:9926"/>
        <dbReference type="ChEBI" id="CHEBI:15378"/>
        <dbReference type="ChEBI" id="CHEBI:57540"/>
        <dbReference type="ChEBI" id="CHEBI:57945"/>
        <dbReference type="ChEBI" id="CHEBI:78784"/>
        <dbReference type="ChEBI" id="CHEBI:78785"/>
        <dbReference type="EC" id="1.3.1.9"/>
    </reaction>
</comment>
<keyword evidence="6 9" id="KW-0520">NAD</keyword>
<dbReference type="EC" id="1.3.1.9" evidence="9"/>
<dbReference type="FunFam" id="1.10.8.400:FF:000001">
    <property type="entry name" value="Enoyl-[acyl-carrier-protein] reductase [NADH]"/>
    <property type="match status" value="1"/>
</dbReference>
<dbReference type="InterPro" id="IPR002347">
    <property type="entry name" value="SDR_fam"/>
</dbReference>
<feature type="binding site" evidence="12">
    <location>
        <begin position="19"/>
        <end position="20"/>
    </location>
    <ligand>
        <name>NAD(+)</name>
        <dbReference type="ChEBI" id="CHEBI:57540"/>
    </ligand>
</feature>
<keyword evidence="3 9" id="KW-0444">Lipid biosynthesis</keyword>
<dbReference type="Gene3D" id="3.40.50.720">
    <property type="entry name" value="NAD(P)-binding Rossmann-like Domain"/>
    <property type="match status" value="1"/>
</dbReference>
<feature type="binding site" evidence="12">
    <location>
        <position position="92"/>
    </location>
    <ligand>
        <name>NAD(+)</name>
        <dbReference type="ChEBI" id="CHEBI:57540"/>
    </ligand>
</feature>
<dbReference type="CDD" id="cd05372">
    <property type="entry name" value="ENR_SDR"/>
    <property type="match status" value="1"/>
</dbReference>
<feature type="binding site" evidence="11">
    <location>
        <position position="95"/>
    </location>
    <ligand>
        <name>substrate</name>
    </ligand>
</feature>
<dbReference type="Pfam" id="PF13561">
    <property type="entry name" value="adh_short_C2"/>
    <property type="match status" value="1"/>
</dbReference>
<reference evidence="13 14" key="1">
    <citation type="submission" date="2016-10" db="EMBL/GenBank/DDBJ databases">
        <authorList>
            <person name="de Groot N.N."/>
        </authorList>
    </citation>
    <scope>NUCLEOTIDE SEQUENCE [LARGE SCALE GENOMIC DNA]</scope>
    <source>
        <strain evidence="13 14">DSM 7343</strain>
    </source>
</reference>
<evidence type="ECO:0000256" key="12">
    <source>
        <dbReference type="PIRSR" id="PIRSR000094-3"/>
    </source>
</evidence>
<dbReference type="RefSeq" id="WP_092349145.1">
    <property type="nucleotide sequence ID" value="NZ_FNQN01000007.1"/>
</dbReference>
<gene>
    <name evidence="13" type="ORF">SAMN05660420_02383</name>
</gene>
<dbReference type="EMBL" id="FNQN01000007">
    <property type="protein sequence ID" value="SEA54207.1"/>
    <property type="molecule type" value="Genomic_DNA"/>
</dbReference>
<dbReference type="PRINTS" id="PR00081">
    <property type="entry name" value="GDHRDH"/>
</dbReference>
<evidence type="ECO:0000256" key="11">
    <source>
        <dbReference type="PIRSR" id="PIRSR000094-2"/>
    </source>
</evidence>
<dbReference type="UniPathway" id="UPA00094"/>
<feature type="binding site" evidence="12">
    <location>
        <position position="13"/>
    </location>
    <ligand>
        <name>NAD(+)</name>
        <dbReference type="ChEBI" id="CHEBI:57540"/>
    </ligand>
</feature>
<accession>A0A1H4C1K4</accession>
<dbReference type="PANTHER" id="PTHR43159">
    <property type="entry name" value="ENOYL-[ACYL-CARRIER-PROTEIN] REDUCTASE"/>
    <property type="match status" value="1"/>
</dbReference>
<evidence type="ECO:0000256" key="3">
    <source>
        <dbReference type="ARBA" id="ARBA00022516"/>
    </source>
</evidence>
<sequence>MGLMSGKRGVIFGVANEKSIAWGVAKQLRAAGADLAFTYLNEALEKRVRPLAESVDSSIILPCDVQNEEEIVAVFSELEKQWGKIDFVVHALAFANREDLKRPFSQTSRDGFRLALDVSAYSLVSMTRCALPVLKEGGSIVTMTYLGSVRAVPAYNVMGVAKAALESSVRYLAAELGEKGIRVNAISAGPIKTLAAAGIADFKRKLSVAEERAPLKRLVNQDEVGKAALYMLSDLSSGVTGEIHYVDAGFNIAAG</sequence>
<evidence type="ECO:0000256" key="4">
    <source>
        <dbReference type="ARBA" id="ARBA00022832"/>
    </source>
</evidence>
<evidence type="ECO:0000256" key="2">
    <source>
        <dbReference type="ARBA" id="ARBA00009233"/>
    </source>
</evidence>
<dbReference type="STRING" id="37625.SAMN05660420_02383"/>
<evidence type="ECO:0000256" key="8">
    <source>
        <dbReference type="ARBA" id="ARBA00023160"/>
    </source>
</evidence>
<evidence type="ECO:0000256" key="10">
    <source>
        <dbReference type="PIRSR" id="PIRSR000094-1"/>
    </source>
</evidence>
<dbReference type="InterPro" id="IPR036291">
    <property type="entry name" value="NAD(P)-bd_dom_sf"/>
</dbReference>
<keyword evidence="4" id="KW-0276">Fatty acid metabolism</keyword>
<comment type="pathway">
    <text evidence="1">Lipid metabolism; fatty acid biosynthesis.</text>
</comment>
<dbReference type="AlphaFoldDB" id="A0A1H4C1K4"/>
<dbReference type="SUPFAM" id="SSF51735">
    <property type="entry name" value="NAD(P)-binding Rossmann-fold domains"/>
    <property type="match status" value="1"/>
</dbReference>
<evidence type="ECO:0000313" key="13">
    <source>
        <dbReference type="EMBL" id="SEA54207.1"/>
    </source>
</evidence>
<evidence type="ECO:0000256" key="1">
    <source>
        <dbReference type="ARBA" id="ARBA00005194"/>
    </source>
</evidence>
<name>A0A1H4C1K4_9BACT</name>
<evidence type="ECO:0000256" key="6">
    <source>
        <dbReference type="ARBA" id="ARBA00023027"/>
    </source>
</evidence>
<feature type="binding site" evidence="12">
    <location>
        <position position="162"/>
    </location>
    <ligand>
        <name>NAD(+)</name>
        <dbReference type="ChEBI" id="CHEBI:57540"/>
    </ligand>
</feature>
<dbReference type="Gene3D" id="1.10.8.400">
    <property type="entry name" value="Enoyl acyl carrier protein reductase"/>
    <property type="match status" value="1"/>
</dbReference>
<feature type="binding site" evidence="12">
    <location>
        <begin position="191"/>
        <end position="195"/>
    </location>
    <ligand>
        <name>NAD(+)</name>
        <dbReference type="ChEBI" id="CHEBI:57540"/>
    </ligand>
</feature>
<protein>
    <recommendedName>
        <fullName evidence="9">Enoyl-[acyl-carrier-protein] reductase [NADH]</fullName>
        <ecNumber evidence="9">1.3.1.9</ecNumber>
    </recommendedName>
</protein>
<proteinExistence type="inferred from homology"/>
<keyword evidence="5 9" id="KW-0560">Oxidoreductase</keyword>
<keyword evidence="14" id="KW-1185">Reference proteome</keyword>
<dbReference type="GO" id="GO:0006633">
    <property type="term" value="P:fatty acid biosynthetic process"/>
    <property type="evidence" value="ECO:0007669"/>
    <property type="project" value="UniProtKB-UniPathway"/>
</dbReference>
<feature type="active site" description="Proton acceptor" evidence="10">
    <location>
        <position position="145"/>
    </location>
</feature>
<dbReference type="PIRSF" id="PIRSF000094">
    <property type="entry name" value="Enoyl-ACP_rdct"/>
    <property type="match status" value="1"/>
</dbReference>
<evidence type="ECO:0000313" key="14">
    <source>
        <dbReference type="Proteomes" id="UP000199409"/>
    </source>
</evidence>
<dbReference type="FunFam" id="3.40.50.720:FF:000054">
    <property type="entry name" value="Enoyl-[acyl-carrier-protein] reductase [NADH]"/>
    <property type="match status" value="1"/>
</dbReference>
<feature type="active site" description="Proton acceptor" evidence="10">
    <location>
        <position position="155"/>
    </location>
</feature>
<keyword evidence="7" id="KW-0443">Lipid metabolism</keyword>
<evidence type="ECO:0000256" key="9">
    <source>
        <dbReference type="PIRNR" id="PIRNR000094"/>
    </source>
</evidence>
<dbReference type="Proteomes" id="UP000199409">
    <property type="component" value="Unassembled WGS sequence"/>
</dbReference>
<dbReference type="InterPro" id="IPR014358">
    <property type="entry name" value="Enoyl-ACP_Rdtase_NADH"/>
</dbReference>
<keyword evidence="8 9" id="KW-0275">Fatty acid biosynthesis</keyword>
<dbReference type="GO" id="GO:0004318">
    <property type="term" value="F:enoyl-[acyl-carrier-protein] reductase (NADH) activity"/>
    <property type="evidence" value="ECO:0007669"/>
    <property type="project" value="UniProtKB-EC"/>
</dbReference>
<dbReference type="OrthoDB" id="9803628at2"/>
<evidence type="ECO:0000256" key="5">
    <source>
        <dbReference type="ARBA" id="ARBA00023002"/>
    </source>
</evidence>
<evidence type="ECO:0000256" key="7">
    <source>
        <dbReference type="ARBA" id="ARBA00023098"/>
    </source>
</evidence>
<organism evidence="13 14">
    <name type="scientific">Desulfuromusa kysingii</name>
    <dbReference type="NCBI Taxonomy" id="37625"/>
    <lineage>
        <taxon>Bacteria</taxon>
        <taxon>Pseudomonadati</taxon>
        <taxon>Thermodesulfobacteriota</taxon>
        <taxon>Desulfuromonadia</taxon>
        <taxon>Desulfuromonadales</taxon>
        <taxon>Geopsychrobacteraceae</taxon>
        <taxon>Desulfuromusa</taxon>
    </lineage>
</organism>